<evidence type="ECO:0000256" key="9">
    <source>
        <dbReference type="PIRSR" id="PIRSR000388-2"/>
    </source>
</evidence>
<comment type="pathway">
    <text evidence="1 7">Cofactor biosynthesis; (R)-pantothenate biosynthesis; (R)-pantoate from 3-methyl-2-oxobutanoate: step 1/2.</text>
</comment>
<dbReference type="InterPro" id="IPR015813">
    <property type="entry name" value="Pyrv/PenolPyrv_kinase-like_dom"/>
</dbReference>
<evidence type="ECO:0000256" key="4">
    <source>
        <dbReference type="ARBA" id="ARBA00022655"/>
    </source>
</evidence>
<keyword evidence="11" id="KW-0489">Methyltransferase</keyword>
<evidence type="ECO:0000256" key="5">
    <source>
        <dbReference type="ARBA" id="ARBA00022679"/>
    </source>
</evidence>
<evidence type="ECO:0000256" key="1">
    <source>
        <dbReference type="ARBA" id="ARBA00005033"/>
    </source>
</evidence>
<dbReference type="GO" id="GO:0032259">
    <property type="term" value="P:methylation"/>
    <property type="evidence" value="ECO:0007669"/>
    <property type="project" value="UniProtKB-KW"/>
</dbReference>
<keyword evidence="12" id="KW-1185">Reference proteome</keyword>
<keyword evidence="7" id="KW-0963">Cytoplasm</keyword>
<comment type="catalytic activity">
    <reaction evidence="7">
        <text>(6R)-5,10-methylene-5,6,7,8-tetrahydrofolate + 3-methyl-2-oxobutanoate + H2O = 2-dehydropantoate + (6S)-5,6,7,8-tetrahydrofolate</text>
        <dbReference type="Rhea" id="RHEA:11824"/>
        <dbReference type="ChEBI" id="CHEBI:11561"/>
        <dbReference type="ChEBI" id="CHEBI:11851"/>
        <dbReference type="ChEBI" id="CHEBI:15377"/>
        <dbReference type="ChEBI" id="CHEBI:15636"/>
        <dbReference type="ChEBI" id="CHEBI:57453"/>
        <dbReference type="EC" id="2.1.2.11"/>
    </reaction>
</comment>
<dbReference type="NCBIfam" id="TIGR00222">
    <property type="entry name" value="panB"/>
    <property type="match status" value="1"/>
</dbReference>
<keyword evidence="5 7" id="KW-0808">Transferase</keyword>
<dbReference type="GO" id="GO:0015940">
    <property type="term" value="P:pantothenate biosynthetic process"/>
    <property type="evidence" value="ECO:0007669"/>
    <property type="project" value="UniProtKB-UniRule"/>
</dbReference>
<dbReference type="GO" id="GO:0003864">
    <property type="term" value="F:3-methyl-2-oxobutanoate hydroxymethyltransferase activity"/>
    <property type="evidence" value="ECO:0007669"/>
    <property type="project" value="UniProtKB-UniRule"/>
</dbReference>
<dbReference type="GO" id="GO:0000287">
    <property type="term" value="F:magnesium ion binding"/>
    <property type="evidence" value="ECO:0007669"/>
    <property type="project" value="TreeGrafter"/>
</dbReference>
<dbReference type="FunFam" id="3.20.20.60:FF:000003">
    <property type="entry name" value="3-methyl-2-oxobutanoate hydroxymethyltransferase"/>
    <property type="match status" value="1"/>
</dbReference>
<dbReference type="RefSeq" id="WP_132767018.1">
    <property type="nucleotide sequence ID" value="NZ_SMAB01000002.1"/>
</dbReference>
<dbReference type="AlphaFoldDB" id="A0A4R3KK36"/>
<comment type="cofactor">
    <cofactor evidence="7 10">
        <name>Mg(2+)</name>
        <dbReference type="ChEBI" id="CHEBI:18420"/>
    </cofactor>
    <text evidence="7 10">Binds 1 Mg(2+) ion per subunit.</text>
</comment>
<keyword evidence="7 10" id="KW-0460">Magnesium</keyword>
<evidence type="ECO:0000313" key="12">
    <source>
        <dbReference type="Proteomes" id="UP000295788"/>
    </source>
</evidence>
<comment type="subunit">
    <text evidence="3 7">Homodecamer; pentamer of dimers.</text>
</comment>
<proteinExistence type="inferred from homology"/>
<dbReference type="Proteomes" id="UP000295788">
    <property type="component" value="Unassembled WGS sequence"/>
</dbReference>
<keyword evidence="4 7" id="KW-0566">Pantothenate biosynthesis</keyword>
<comment type="similarity">
    <text evidence="2 7">Belongs to the PanB family.</text>
</comment>
<evidence type="ECO:0000256" key="6">
    <source>
        <dbReference type="ARBA" id="ARBA00056497"/>
    </source>
</evidence>
<dbReference type="OrthoDB" id="9781789at2"/>
<dbReference type="PANTHER" id="PTHR20881:SF0">
    <property type="entry name" value="3-METHYL-2-OXOBUTANOATE HYDROXYMETHYLTRANSFERASE"/>
    <property type="match status" value="1"/>
</dbReference>
<comment type="subcellular location">
    <subcellularLocation>
        <location evidence="7">Cytoplasm</location>
    </subcellularLocation>
</comment>
<feature type="binding site" evidence="7 10">
    <location>
        <position position="86"/>
    </location>
    <ligand>
        <name>Mg(2+)</name>
        <dbReference type="ChEBI" id="CHEBI:18420"/>
    </ligand>
</feature>
<evidence type="ECO:0000256" key="2">
    <source>
        <dbReference type="ARBA" id="ARBA00008676"/>
    </source>
</evidence>
<dbReference type="InterPro" id="IPR040442">
    <property type="entry name" value="Pyrv_kinase-like_dom_sf"/>
</dbReference>
<dbReference type="GO" id="GO:0005737">
    <property type="term" value="C:cytoplasm"/>
    <property type="evidence" value="ECO:0007669"/>
    <property type="project" value="UniProtKB-SubCell"/>
</dbReference>
<gene>
    <name evidence="7" type="primary">panB</name>
    <name evidence="11" type="ORF">EDD72_102205</name>
</gene>
<accession>A0A4R3KK36</accession>
<protein>
    <recommendedName>
        <fullName evidence="7">3-methyl-2-oxobutanoate hydroxymethyltransferase</fullName>
        <ecNumber evidence="7">2.1.2.11</ecNumber>
    </recommendedName>
    <alternativeName>
        <fullName evidence="7">Ketopantoate hydroxymethyltransferase</fullName>
        <shortName evidence="7">KPHMT</shortName>
    </alternativeName>
</protein>
<evidence type="ECO:0000256" key="10">
    <source>
        <dbReference type="PIRSR" id="PIRSR000388-3"/>
    </source>
</evidence>
<sequence>MEQKAITTHDLKQLKAKKEPITMVTAYDYPTAKLIDESGIEMILVGDSLGMVVLGYDTTIPVTLEDMIHHGKAVVRGAKRAFVVVDMPFLTYHLGIKKAVYHAGRIIQETGAKAVKIEGGKEIVPVIQAITQAGIPVVGHIGLTPQSVHQLGGFKVQGKTKEDALKIIEDAKALEAAGVFSIVLEAIPHDLAKLITETVSVPTIGIGAGNACDGQVLVFHDMIQYGLDRSPKFVKIYGQIGEMIKRSISQYKEEVKKRSFPAKEHTFSIQESVLEQLYGKV</sequence>
<keyword evidence="7 10" id="KW-0479">Metal-binding</keyword>
<dbReference type="CDD" id="cd06557">
    <property type="entry name" value="KPHMT-like"/>
    <property type="match status" value="1"/>
</dbReference>
<feature type="binding site" evidence="7 9">
    <location>
        <begin position="47"/>
        <end position="48"/>
    </location>
    <ligand>
        <name>3-methyl-2-oxobutanoate</name>
        <dbReference type="ChEBI" id="CHEBI:11851"/>
    </ligand>
</feature>
<evidence type="ECO:0000256" key="3">
    <source>
        <dbReference type="ARBA" id="ARBA00011424"/>
    </source>
</evidence>
<dbReference type="HAMAP" id="MF_00156">
    <property type="entry name" value="PanB"/>
    <property type="match status" value="1"/>
</dbReference>
<feature type="active site" description="Proton acceptor" evidence="7 8">
    <location>
        <position position="185"/>
    </location>
</feature>
<feature type="binding site" evidence="7 9">
    <location>
        <position position="116"/>
    </location>
    <ligand>
        <name>3-methyl-2-oxobutanoate</name>
        <dbReference type="ChEBI" id="CHEBI:11851"/>
    </ligand>
</feature>
<feature type="binding site" evidence="7 9">
    <location>
        <position position="86"/>
    </location>
    <ligand>
        <name>3-methyl-2-oxobutanoate</name>
        <dbReference type="ChEBI" id="CHEBI:11851"/>
    </ligand>
</feature>
<feature type="binding site" evidence="7 10">
    <location>
        <position position="47"/>
    </location>
    <ligand>
        <name>Mg(2+)</name>
        <dbReference type="ChEBI" id="CHEBI:18420"/>
    </ligand>
</feature>
<comment type="function">
    <text evidence="6 7">Catalyzes the reversible reaction in which hydroxymethyl group from 5,10-methylenetetrahydrofolate is transferred onto alpha-ketoisovalerate to form ketopantoate.</text>
</comment>
<dbReference type="InterPro" id="IPR003700">
    <property type="entry name" value="Pantoate_hydroxy_MeTrfase"/>
</dbReference>
<organism evidence="11 12">
    <name type="scientific">Tepidibacillus fermentans</name>
    <dbReference type="NCBI Taxonomy" id="1281767"/>
    <lineage>
        <taxon>Bacteria</taxon>
        <taxon>Bacillati</taxon>
        <taxon>Bacillota</taxon>
        <taxon>Bacilli</taxon>
        <taxon>Bacillales</taxon>
        <taxon>Bacillaceae</taxon>
        <taxon>Tepidibacillus</taxon>
    </lineage>
</organism>
<dbReference type="PANTHER" id="PTHR20881">
    <property type="entry name" value="3-METHYL-2-OXOBUTANOATE HYDROXYMETHYLTRANSFERASE"/>
    <property type="match status" value="1"/>
</dbReference>
<evidence type="ECO:0000313" key="11">
    <source>
        <dbReference type="EMBL" id="TCS84161.1"/>
    </source>
</evidence>
<comment type="caution">
    <text evidence="11">The sequence shown here is derived from an EMBL/GenBank/DDBJ whole genome shotgun (WGS) entry which is preliminary data.</text>
</comment>
<dbReference type="NCBIfam" id="NF001452">
    <property type="entry name" value="PRK00311.1"/>
    <property type="match status" value="1"/>
</dbReference>
<dbReference type="EMBL" id="SMAB01000002">
    <property type="protein sequence ID" value="TCS84161.1"/>
    <property type="molecule type" value="Genomic_DNA"/>
</dbReference>
<evidence type="ECO:0000256" key="8">
    <source>
        <dbReference type="PIRSR" id="PIRSR000388-1"/>
    </source>
</evidence>
<feature type="binding site" evidence="7 10">
    <location>
        <position position="118"/>
    </location>
    <ligand>
        <name>Mg(2+)</name>
        <dbReference type="ChEBI" id="CHEBI:18420"/>
    </ligand>
</feature>
<reference evidence="11 12" key="1">
    <citation type="submission" date="2019-03" db="EMBL/GenBank/DDBJ databases">
        <title>Genomic Encyclopedia of Type Strains, Phase IV (KMG-IV): sequencing the most valuable type-strain genomes for metagenomic binning, comparative biology and taxonomic classification.</title>
        <authorList>
            <person name="Goeker M."/>
        </authorList>
    </citation>
    <scope>NUCLEOTIDE SEQUENCE [LARGE SCALE GENOMIC DNA]</scope>
    <source>
        <strain evidence="11 12">DSM 23802</strain>
    </source>
</reference>
<evidence type="ECO:0000256" key="7">
    <source>
        <dbReference type="HAMAP-Rule" id="MF_00156"/>
    </source>
</evidence>
<name>A0A4R3KK36_9BACI</name>
<dbReference type="EC" id="2.1.2.11" evidence="7"/>
<dbReference type="Gene3D" id="3.20.20.60">
    <property type="entry name" value="Phosphoenolpyruvate-binding domains"/>
    <property type="match status" value="1"/>
</dbReference>
<dbReference type="GO" id="GO:0008168">
    <property type="term" value="F:methyltransferase activity"/>
    <property type="evidence" value="ECO:0007669"/>
    <property type="project" value="UniProtKB-KW"/>
</dbReference>
<dbReference type="Pfam" id="PF02548">
    <property type="entry name" value="Pantoate_transf"/>
    <property type="match status" value="1"/>
</dbReference>
<dbReference type="UniPathway" id="UPA00028">
    <property type="reaction ID" value="UER00003"/>
</dbReference>
<dbReference type="PIRSF" id="PIRSF000388">
    <property type="entry name" value="Pantoate_hydroxy_MeTrfase"/>
    <property type="match status" value="1"/>
</dbReference>
<dbReference type="SUPFAM" id="SSF51621">
    <property type="entry name" value="Phosphoenolpyruvate/pyruvate domain"/>
    <property type="match status" value="1"/>
</dbReference>